<dbReference type="OrthoDB" id="434783at2759"/>
<dbReference type="InterPro" id="IPR036388">
    <property type="entry name" value="WH-like_DNA-bd_sf"/>
</dbReference>
<feature type="compositionally biased region" description="Basic and acidic residues" evidence="1">
    <location>
        <begin position="15"/>
        <end position="28"/>
    </location>
</feature>
<dbReference type="PANTHER" id="PTHR10773:SF19">
    <property type="match status" value="1"/>
</dbReference>
<evidence type="ECO:0000313" key="3">
    <source>
        <dbReference type="Proteomes" id="UP000324222"/>
    </source>
</evidence>
<organism evidence="2 3">
    <name type="scientific">Portunus trituberculatus</name>
    <name type="common">Swimming crab</name>
    <name type="synonym">Neptunus trituberculatus</name>
    <dbReference type="NCBI Taxonomy" id="210409"/>
    <lineage>
        <taxon>Eukaryota</taxon>
        <taxon>Metazoa</taxon>
        <taxon>Ecdysozoa</taxon>
        <taxon>Arthropoda</taxon>
        <taxon>Crustacea</taxon>
        <taxon>Multicrustacea</taxon>
        <taxon>Malacostraca</taxon>
        <taxon>Eumalacostraca</taxon>
        <taxon>Eucarida</taxon>
        <taxon>Decapoda</taxon>
        <taxon>Pleocyemata</taxon>
        <taxon>Brachyura</taxon>
        <taxon>Eubrachyura</taxon>
        <taxon>Portunoidea</taxon>
        <taxon>Portunidae</taxon>
        <taxon>Portuninae</taxon>
        <taxon>Portunus</taxon>
    </lineage>
</organism>
<sequence length="437" mass="49044">MASTSGEGDVQGHTLVEKQGRNPSEWKKNKAKRKRNTGQAYASSVTGKVVTRREIGAPCKDGCFEKMGMNNIKAIHESFWGLGDFALQNAFIQKFCVKGVVKRRRVKVHGDHPPKRSCTRAYSFLCGDNTIRVCATAFRSVLGISPKRVHTAVESVTPTGTPRADRRGKHVPKHAMPVSRKNLVEQHVKSFLTVSSHYTRAKSPLMRYLDTDMTLKKMFFLYKEWLFDTDVDEEPVKFSYYRKIVRGFRLGFKSPSTDTCSKCDRYEVSKKDASTEEEYFFINEISCKRNLTTDRNIVSDIVEGWPRTTKCTLGELSSNLAAARRTTRLPGDVRSLSKPIRTQCESPFSHYGCATLCSATVGMNSGDLPPTWPLPAQQVLPMGLRTKVSEGKGEKTGGKHHKSYGVSEKEKIIKMIEEGSRNCDIVRALNVPESTVR</sequence>
<proteinExistence type="predicted"/>
<name>A0A5B7H982_PORTR</name>
<reference evidence="2 3" key="1">
    <citation type="submission" date="2019-05" db="EMBL/GenBank/DDBJ databases">
        <title>Another draft genome of Portunus trituberculatus and its Hox gene families provides insights of decapod evolution.</title>
        <authorList>
            <person name="Jeong J.-H."/>
            <person name="Song I."/>
            <person name="Kim S."/>
            <person name="Choi T."/>
            <person name="Kim D."/>
            <person name="Ryu S."/>
            <person name="Kim W."/>
        </authorList>
    </citation>
    <scope>NUCLEOTIDE SEQUENCE [LARGE SCALE GENOMIC DNA]</scope>
    <source>
        <tissue evidence="2">Muscle</tissue>
    </source>
</reference>
<feature type="region of interest" description="Disordered" evidence="1">
    <location>
        <begin position="155"/>
        <end position="174"/>
    </location>
</feature>
<dbReference type="Gene3D" id="1.10.10.10">
    <property type="entry name" value="Winged helix-like DNA-binding domain superfamily/Winged helix DNA-binding domain"/>
    <property type="match status" value="1"/>
</dbReference>
<dbReference type="PANTHER" id="PTHR10773">
    <property type="entry name" value="DNA-DIRECTED RNA POLYMERASES I, II, AND III SUBUNIT RPABC2"/>
    <property type="match status" value="1"/>
</dbReference>
<gene>
    <name evidence="2" type="ORF">E2C01_060506</name>
</gene>
<dbReference type="Proteomes" id="UP000324222">
    <property type="component" value="Unassembled WGS sequence"/>
</dbReference>
<evidence type="ECO:0000256" key="1">
    <source>
        <dbReference type="SAM" id="MobiDB-lite"/>
    </source>
</evidence>
<evidence type="ECO:0000313" key="2">
    <source>
        <dbReference type="EMBL" id="MPC66359.1"/>
    </source>
</evidence>
<feature type="region of interest" description="Disordered" evidence="1">
    <location>
        <begin position="1"/>
        <end position="43"/>
    </location>
</feature>
<comment type="caution">
    <text evidence="2">The sequence shown here is derived from an EMBL/GenBank/DDBJ whole genome shotgun (WGS) entry which is preliminary data.</text>
</comment>
<dbReference type="EMBL" id="VSRR010024654">
    <property type="protein sequence ID" value="MPC66359.1"/>
    <property type="molecule type" value="Genomic_DNA"/>
</dbReference>
<accession>A0A5B7H982</accession>
<dbReference type="AlphaFoldDB" id="A0A5B7H982"/>
<keyword evidence="3" id="KW-1185">Reference proteome</keyword>
<protein>
    <submittedName>
        <fullName evidence="2">Uncharacterized protein</fullName>
    </submittedName>
</protein>